<protein>
    <submittedName>
        <fullName evidence="1">Uncharacterized protein</fullName>
    </submittedName>
</protein>
<dbReference type="Proteomes" id="UP000281406">
    <property type="component" value="Unassembled WGS sequence"/>
</dbReference>
<proteinExistence type="predicted"/>
<name>A0A3N0Z8G7_ANAGA</name>
<dbReference type="AlphaFoldDB" id="A0A3N0Z8G7"/>
<sequence length="86" mass="9441">MCSVPSKSCNVFLSLSISVRLQFEQFLQMIWAQQDLCSLNAKRAPVDVLYDSLIMAFPGARLHCTIEPRSGSVVTELVPTSSGPHS</sequence>
<evidence type="ECO:0000313" key="2">
    <source>
        <dbReference type="Proteomes" id="UP000281406"/>
    </source>
</evidence>
<keyword evidence="2" id="KW-1185">Reference proteome</keyword>
<organism evidence="1 2">
    <name type="scientific">Anabarilius grahami</name>
    <name type="common">Kanglang fish</name>
    <name type="synonym">Barilius grahami</name>
    <dbReference type="NCBI Taxonomy" id="495550"/>
    <lineage>
        <taxon>Eukaryota</taxon>
        <taxon>Metazoa</taxon>
        <taxon>Chordata</taxon>
        <taxon>Craniata</taxon>
        <taxon>Vertebrata</taxon>
        <taxon>Euteleostomi</taxon>
        <taxon>Actinopterygii</taxon>
        <taxon>Neopterygii</taxon>
        <taxon>Teleostei</taxon>
        <taxon>Ostariophysi</taxon>
        <taxon>Cypriniformes</taxon>
        <taxon>Xenocyprididae</taxon>
        <taxon>Xenocypridinae</taxon>
        <taxon>Xenocypridinae incertae sedis</taxon>
        <taxon>Anabarilius</taxon>
    </lineage>
</organism>
<evidence type="ECO:0000313" key="1">
    <source>
        <dbReference type="EMBL" id="ROL54653.1"/>
    </source>
</evidence>
<dbReference type="EMBL" id="RJVU01006614">
    <property type="protein sequence ID" value="ROL54653.1"/>
    <property type="molecule type" value="Genomic_DNA"/>
</dbReference>
<reference evidence="1 2" key="1">
    <citation type="submission" date="2018-10" db="EMBL/GenBank/DDBJ databases">
        <title>Genome assembly for a Yunnan-Guizhou Plateau 3E fish, Anabarilius grahami (Regan), and its evolutionary and genetic applications.</title>
        <authorList>
            <person name="Jiang W."/>
        </authorList>
    </citation>
    <scope>NUCLEOTIDE SEQUENCE [LARGE SCALE GENOMIC DNA]</scope>
    <source>
        <strain evidence="1">AG-KIZ</strain>
        <tissue evidence="1">Muscle</tissue>
    </source>
</reference>
<gene>
    <name evidence="1" type="ORF">DPX16_11828</name>
</gene>
<comment type="caution">
    <text evidence="1">The sequence shown here is derived from an EMBL/GenBank/DDBJ whole genome shotgun (WGS) entry which is preliminary data.</text>
</comment>
<accession>A0A3N0Z8G7</accession>